<evidence type="ECO:0000313" key="4">
    <source>
        <dbReference type="Proteomes" id="UP000078237"/>
    </source>
</evidence>
<evidence type="ECO:0000256" key="1">
    <source>
        <dbReference type="ARBA" id="ARBA00022723"/>
    </source>
</evidence>
<dbReference type="OrthoDB" id="449487at2759"/>
<dbReference type="AlphaFoldDB" id="A0A175W9G4"/>
<dbReference type="SUPFAM" id="SSF56281">
    <property type="entry name" value="Metallo-hydrolase/oxidoreductase"/>
    <property type="match status" value="1"/>
</dbReference>
<organism evidence="3 4">
    <name type="scientific">Madurella mycetomatis</name>
    <dbReference type="NCBI Taxonomy" id="100816"/>
    <lineage>
        <taxon>Eukaryota</taxon>
        <taxon>Fungi</taxon>
        <taxon>Dikarya</taxon>
        <taxon>Ascomycota</taxon>
        <taxon>Pezizomycotina</taxon>
        <taxon>Sordariomycetes</taxon>
        <taxon>Sordariomycetidae</taxon>
        <taxon>Sordariales</taxon>
        <taxon>Sordariales incertae sedis</taxon>
        <taxon>Madurella</taxon>
    </lineage>
</organism>
<dbReference type="SMART" id="SM00849">
    <property type="entry name" value="Lactamase_B"/>
    <property type="match status" value="1"/>
</dbReference>
<dbReference type="PANTHER" id="PTHR43084">
    <property type="entry name" value="PERSULFIDE DIOXYGENASE ETHE1"/>
    <property type="match status" value="1"/>
</dbReference>
<dbReference type="CDD" id="cd07724">
    <property type="entry name" value="POD-like_MBL-fold"/>
    <property type="match status" value="1"/>
</dbReference>
<dbReference type="InterPro" id="IPR044528">
    <property type="entry name" value="POD-like_MBL-fold"/>
</dbReference>
<reference evidence="3 4" key="1">
    <citation type="journal article" date="2016" name="Genome Announc.">
        <title>Genome Sequence of Madurella mycetomatis mm55, Isolated from a Human Mycetoma Case in Sudan.</title>
        <authorList>
            <person name="Smit S."/>
            <person name="Derks M.F."/>
            <person name="Bervoets S."/>
            <person name="Fahal A."/>
            <person name="van Leeuwen W."/>
            <person name="van Belkum A."/>
            <person name="van de Sande W.W."/>
        </authorList>
    </citation>
    <scope>NUCLEOTIDE SEQUENCE [LARGE SCALE GENOMIC DNA]</scope>
    <source>
        <strain evidence="4">mm55</strain>
    </source>
</reference>
<evidence type="ECO:0000259" key="2">
    <source>
        <dbReference type="SMART" id="SM00849"/>
    </source>
</evidence>
<sequence>MAQPIIHPCFEPATSTWQYVVADPATKAAVIIDPVLDFDPARNLITTASADALLALVKDNGYAVERLLETHAHADHLTAAKYLQARLSETGKRPDICIGKRIVEIQERFGRRYGIAQDEYKGTFDKLFDDDEVFRIGQLEAKAMHLPGHTPDHLGYLIGDNVFCGDSVFNADVGSARCDFPGGDAHKLYDSVTAKLFSLPPGHKLYIGHDYPPAERAHPQASMTVAQQKECNKHLKAGTPEDDFVRWRTERDSSLAEPKLIHQALQVNIRAGALPLSSTAGGSDRFLHVPVRVDGGRAW</sequence>
<dbReference type="Proteomes" id="UP000078237">
    <property type="component" value="Unassembled WGS sequence"/>
</dbReference>
<dbReference type="VEuPathDB" id="FungiDB:MMYC01_203594"/>
<dbReference type="STRING" id="100816.A0A175W9G4"/>
<evidence type="ECO:0000313" key="3">
    <source>
        <dbReference type="EMBL" id="KXX80225.1"/>
    </source>
</evidence>
<accession>A0A175W9G4</accession>
<feature type="domain" description="Metallo-beta-lactamase" evidence="2">
    <location>
        <begin position="15"/>
        <end position="209"/>
    </location>
</feature>
<dbReference type="Gene3D" id="3.60.15.10">
    <property type="entry name" value="Ribonuclease Z/Hydroxyacylglutathione hydrolase-like"/>
    <property type="match status" value="1"/>
</dbReference>
<name>A0A175W9G4_9PEZI</name>
<dbReference type="PANTHER" id="PTHR43084:SF1">
    <property type="entry name" value="PERSULFIDE DIOXYGENASE ETHE1, MITOCHONDRIAL"/>
    <property type="match status" value="1"/>
</dbReference>
<dbReference type="InterPro" id="IPR036866">
    <property type="entry name" value="RibonucZ/Hydroxyglut_hydro"/>
</dbReference>
<dbReference type="GO" id="GO:0016787">
    <property type="term" value="F:hydrolase activity"/>
    <property type="evidence" value="ECO:0007669"/>
    <property type="project" value="UniProtKB-KW"/>
</dbReference>
<gene>
    <name evidence="3" type="ORF">MMYC01_203594</name>
</gene>
<protein>
    <submittedName>
        <fullName evidence="3">Beta-lactamase hydrolase-like protein</fullName>
    </submittedName>
</protein>
<dbReference type="FunFam" id="3.60.15.10:FF:000033">
    <property type="entry name" value="MBL fold metallo-hydrolase"/>
    <property type="match status" value="1"/>
</dbReference>
<keyword evidence="1" id="KW-0479">Metal-binding</keyword>
<keyword evidence="4" id="KW-1185">Reference proteome</keyword>
<dbReference type="InterPro" id="IPR051682">
    <property type="entry name" value="Mito_Persulfide_Diox"/>
</dbReference>
<dbReference type="GO" id="GO:0006749">
    <property type="term" value="P:glutathione metabolic process"/>
    <property type="evidence" value="ECO:0007669"/>
    <property type="project" value="InterPro"/>
</dbReference>
<dbReference type="GO" id="GO:0070813">
    <property type="term" value="P:hydrogen sulfide metabolic process"/>
    <property type="evidence" value="ECO:0007669"/>
    <property type="project" value="TreeGrafter"/>
</dbReference>
<dbReference type="InterPro" id="IPR001279">
    <property type="entry name" value="Metallo-B-lactamas"/>
</dbReference>
<comment type="caution">
    <text evidence="3">The sequence shown here is derived from an EMBL/GenBank/DDBJ whole genome shotgun (WGS) entry which is preliminary data.</text>
</comment>
<dbReference type="GO" id="GO:0050313">
    <property type="term" value="F:sulfur dioxygenase activity"/>
    <property type="evidence" value="ECO:0007669"/>
    <property type="project" value="InterPro"/>
</dbReference>
<dbReference type="Pfam" id="PF00753">
    <property type="entry name" value="Lactamase_B"/>
    <property type="match status" value="1"/>
</dbReference>
<dbReference type="EMBL" id="LCTW02000065">
    <property type="protein sequence ID" value="KXX80225.1"/>
    <property type="molecule type" value="Genomic_DNA"/>
</dbReference>
<dbReference type="GO" id="GO:0046872">
    <property type="term" value="F:metal ion binding"/>
    <property type="evidence" value="ECO:0007669"/>
    <property type="project" value="UniProtKB-KW"/>
</dbReference>
<proteinExistence type="predicted"/>